<keyword evidence="5 9" id="KW-1133">Transmembrane helix</keyword>
<dbReference type="PANTHER" id="PTHR32261">
    <property type="entry name" value="CALCIUM HOMEOSTASIS MODULATOR PROTEIN"/>
    <property type="match status" value="1"/>
</dbReference>
<evidence type="ECO:0000313" key="11">
    <source>
        <dbReference type="Proteomes" id="UP001159427"/>
    </source>
</evidence>
<keyword evidence="8" id="KW-0407">Ion channel</keyword>
<comment type="subcellular location">
    <subcellularLocation>
        <location evidence="1">Membrane</location>
        <topology evidence="1">Multi-pass membrane protein</topology>
    </subcellularLocation>
</comment>
<protein>
    <submittedName>
        <fullName evidence="10">Uncharacterized protein</fullName>
    </submittedName>
</protein>
<proteinExistence type="inferred from homology"/>
<dbReference type="InterPro" id="IPR029569">
    <property type="entry name" value="CALHM"/>
</dbReference>
<evidence type="ECO:0000313" key="10">
    <source>
        <dbReference type="EMBL" id="CAH3023831.1"/>
    </source>
</evidence>
<evidence type="ECO:0000256" key="7">
    <source>
        <dbReference type="ARBA" id="ARBA00023136"/>
    </source>
</evidence>
<evidence type="ECO:0000256" key="6">
    <source>
        <dbReference type="ARBA" id="ARBA00023065"/>
    </source>
</evidence>
<evidence type="ECO:0000256" key="4">
    <source>
        <dbReference type="ARBA" id="ARBA00022692"/>
    </source>
</evidence>
<dbReference type="EMBL" id="CALNXI010000277">
    <property type="protein sequence ID" value="CAH3023831.1"/>
    <property type="molecule type" value="Genomic_DNA"/>
</dbReference>
<feature type="transmembrane region" description="Helical" evidence="9">
    <location>
        <begin position="52"/>
        <end position="74"/>
    </location>
</feature>
<feature type="transmembrane region" description="Helical" evidence="9">
    <location>
        <begin position="162"/>
        <end position="179"/>
    </location>
</feature>
<comment type="similarity">
    <text evidence="2">Belongs to the CALHM family.</text>
</comment>
<keyword evidence="3" id="KW-0813">Transport</keyword>
<organism evidence="10 11">
    <name type="scientific">Porites evermanni</name>
    <dbReference type="NCBI Taxonomy" id="104178"/>
    <lineage>
        <taxon>Eukaryota</taxon>
        <taxon>Metazoa</taxon>
        <taxon>Cnidaria</taxon>
        <taxon>Anthozoa</taxon>
        <taxon>Hexacorallia</taxon>
        <taxon>Scleractinia</taxon>
        <taxon>Fungiina</taxon>
        <taxon>Poritidae</taxon>
        <taxon>Porites</taxon>
    </lineage>
</organism>
<keyword evidence="11" id="KW-1185">Reference proteome</keyword>
<sequence>METVLRTFERRFKHSKGTIQNSVILLMIYGFEEFISTQLFRCPCRNNFLYSVVMMAGPSLFLLGLGFMMSGGFWKTLQEGSKLKHFNERLNYRMKSLSRLFQPFLAPTAYITMVLLKADIFVCSQIGAVRNVACQGAVSDTKLSQEKSNELYILKVHTQSQILGLGILVALTLFSLGLVCIQRCCFEDDTLPNPGEFAKLEKEVLGNLFREKLLLAIQEDAKKKVNDVFQIKSKRDVKDVFNRAREALRAISYTTDRNGRYNRLNIDDEETELQLMDSTHL</sequence>
<comment type="caution">
    <text evidence="10">The sequence shown here is derived from an EMBL/GenBank/DDBJ whole genome shotgun (WGS) entry which is preliminary data.</text>
</comment>
<evidence type="ECO:0000256" key="8">
    <source>
        <dbReference type="ARBA" id="ARBA00023303"/>
    </source>
</evidence>
<keyword evidence="7 9" id="KW-0472">Membrane</keyword>
<evidence type="ECO:0000256" key="1">
    <source>
        <dbReference type="ARBA" id="ARBA00004141"/>
    </source>
</evidence>
<dbReference type="PANTHER" id="PTHR32261:SF1">
    <property type="entry name" value="CALCIUM HOMEOSTASIS MODULATOR PROTEIN"/>
    <property type="match status" value="1"/>
</dbReference>
<dbReference type="Pfam" id="PF14798">
    <property type="entry name" value="Ca_hom_mod"/>
    <property type="match status" value="1"/>
</dbReference>
<evidence type="ECO:0000256" key="3">
    <source>
        <dbReference type="ARBA" id="ARBA00022448"/>
    </source>
</evidence>
<reference evidence="10 11" key="1">
    <citation type="submission" date="2022-05" db="EMBL/GenBank/DDBJ databases">
        <authorList>
            <consortium name="Genoscope - CEA"/>
            <person name="William W."/>
        </authorList>
    </citation>
    <scope>NUCLEOTIDE SEQUENCE [LARGE SCALE GENOMIC DNA]</scope>
</reference>
<dbReference type="Proteomes" id="UP001159427">
    <property type="component" value="Unassembled WGS sequence"/>
</dbReference>
<evidence type="ECO:0000256" key="5">
    <source>
        <dbReference type="ARBA" id="ARBA00022989"/>
    </source>
</evidence>
<gene>
    <name evidence="10" type="ORF">PEVE_00020634</name>
</gene>
<name>A0ABN8M2M0_9CNID</name>
<keyword evidence="4 9" id="KW-0812">Transmembrane</keyword>
<accession>A0ABN8M2M0</accession>
<evidence type="ECO:0000256" key="9">
    <source>
        <dbReference type="SAM" id="Phobius"/>
    </source>
</evidence>
<evidence type="ECO:0000256" key="2">
    <source>
        <dbReference type="ARBA" id="ARBA00008497"/>
    </source>
</evidence>
<keyword evidence="6" id="KW-0406">Ion transport</keyword>